<sequence length="305" mass="34534">MRLVTRSDFDGLVCSVLLKELGLIDDFLFAHPKDLQDGLISVTANDILANVPYVPGCGMWFDHHTSELARVGKAVPVKGASRPHKSCAHVIWEHFDGDNTLSRHLHTLLEAVDKVDSATLTPQEIAAPKGWILLGFIMDPRTGLGRFKNFRVSNYQLMLDMIEYCRTMKAEDILRIPDVEERVRVYEEQSRLFLEMLRRTSTQRENLILTDLRGEDIIFAGNRFLVYTLFLRCNISMQIMWGVRRQNVVITVGHSVLKRNCKTNVGRLMLEYGGGGHDKVGTCQIPLERAEQVIEELSGRIIAAG</sequence>
<name>A0A238ZEW2_9BACT</name>
<dbReference type="PIRSF" id="PIRSF028235">
    <property type="entry name" value="UCP028235"/>
    <property type="match status" value="1"/>
</dbReference>
<dbReference type="OrthoDB" id="105221at2"/>
<reference evidence="1 2" key="1">
    <citation type="submission" date="2017-06" db="EMBL/GenBank/DDBJ databases">
        <authorList>
            <person name="Kim H.J."/>
            <person name="Triplett B.A."/>
        </authorList>
    </citation>
    <scope>NUCLEOTIDE SEQUENCE [LARGE SCALE GENOMIC DNA]</scope>
    <source>
        <strain evidence="1 2">DSM 13116</strain>
    </source>
</reference>
<protein>
    <submittedName>
        <fullName evidence="1">NanoRNase/pAp phosphatase, hydrolyzes c-di-AMP and oligoRNAs</fullName>
    </submittedName>
</protein>
<evidence type="ECO:0000313" key="1">
    <source>
        <dbReference type="EMBL" id="SNR81622.1"/>
    </source>
</evidence>
<keyword evidence="2" id="KW-1185">Reference proteome</keyword>
<dbReference type="RefSeq" id="WP_089273216.1">
    <property type="nucleotide sequence ID" value="NZ_FZOC01000002.1"/>
</dbReference>
<dbReference type="InterPro" id="IPR038763">
    <property type="entry name" value="DHH_sf"/>
</dbReference>
<accession>A0A238ZEW2</accession>
<gene>
    <name evidence="1" type="ORF">SAMN04488503_1468</name>
</gene>
<dbReference type="EMBL" id="FZOC01000002">
    <property type="protein sequence ID" value="SNR81622.1"/>
    <property type="molecule type" value="Genomic_DNA"/>
</dbReference>
<dbReference type="InterPro" id="IPR016877">
    <property type="entry name" value="UCP028235"/>
</dbReference>
<proteinExistence type="predicted"/>
<organism evidence="1 2">
    <name type="scientific">Humidesulfovibrio mexicanus</name>
    <dbReference type="NCBI Taxonomy" id="147047"/>
    <lineage>
        <taxon>Bacteria</taxon>
        <taxon>Pseudomonadati</taxon>
        <taxon>Thermodesulfobacteriota</taxon>
        <taxon>Desulfovibrionia</taxon>
        <taxon>Desulfovibrionales</taxon>
        <taxon>Desulfovibrionaceae</taxon>
        <taxon>Humidesulfovibrio</taxon>
    </lineage>
</organism>
<dbReference type="AlphaFoldDB" id="A0A238ZEW2"/>
<dbReference type="Proteomes" id="UP000198324">
    <property type="component" value="Unassembled WGS sequence"/>
</dbReference>
<evidence type="ECO:0000313" key="2">
    <source>
        <dbReference type="Proteomes" id="UP000198324"/>
    </source>
</evidence>
<dbReference type="SUPFAM" id="SSF64182">
    <property type="entry name" value="DHH phosphoesterases"/>
    <property type="match status" value="1"/>
</dbReference>